<reference evidence="7 8" key="1">
    <citation type="submission" date="2024-04" db="EMBL/GenBank/DDBJ databases">
        <title>Albibacterium profundi sp. nov., isolated from sediment of the Challenger Deep of Mariana Trench.</title>
        <authorList>
            <person name="Wang Y."/>
        </authorList>
    </citation>
    <scope>NUCLEOTIDE SEQUENCE [LARGE SCALE GENOMIC DNA]</scope>
    <source>
        <strain evidence="7 8">RHL897</strain>
    </source>
</reference>
<dbReference type="Pfam" id="PF04932">
    <property type="entry name" value="Wzy_C"/>
    <property type="match status" value="1"/>
</dbReference>
<evidence type="ECO:0000259" key="6">
    <source>
        <dbReference type="Pfam" id="PF04932"/>
    </source>
</evidence>
<gene>
    <name evidence="7" type="ORF">WKR92_00360</name>
</gene>
<comment type="subcellular location">
    <subcellularLocation>
        <location evidence="1">Membrane</location>
        <topology evidence="1">Multi-pass membrane protein</topology>
    </subcellularLocation>
</comment>
<feature type="transmembrane region" description="Helical" evidence="5">
    <location>
        <begin position="132"/>
        <end position="154"/>
    </location>
</feature>
<feature type="transmembrane region" description="Helical" evidence="5">
    <location>
        <begin position="75"/>
        <end position="91"/>
    </location>
</feature>
<keyword evidence="8" id="KW-1185">Reference proteome</keyword>
<evidence type="ECO:0000313" key="7">
    <source>
        <dbReference type="EMBL" id="MFB5944272.1"/>
    </source>
</evidence>
<evidence type="ECO:0000256" key="3">
    <source>
        <dbReference type="ARBA" id="ARBA00022989"/>
    </source>
</evidence>
<dbReference type="GO" id="GO:0016874">
    <property type="term" value="F:ligase activity"/>
    <property type="evidence" value="ECO:0007669"/>
    <property type="project" value="UniProtKB-KW"/>
</dbReference>
<dbReference type="InterPro" id="IPR051533">
    <property type="entry name" value="WaaL-like"/>
</dbReference>
<evidence type="ECO:0000256" key="1">
    <source>
        <dbReference type="ARBA" id="ARBA00004141"/>
    </source>
</evidence>
<keyword evidence="7" id="KW-0436">Ligase</keyword>
<dbReference type="PANTHER" id="PTHR37422:SF13">
    <property type="entry name" value="LIPOPOLYSACCHARIDE BIOSYNTHESIS PROTEIN PA4999-RELATED"/>
    <property type="match status" value="1"/>
</dbReference>
<feature type="transmembrane region" description="Helical" evidence="5">
    <location>
        <begin position="174"/>
        <end position="193"/>
    </location>
</feature>
<dbReference type="EMBL" id="JBBVGT010000001">
    <property type="protein sequence ID" value="MFB5944272.1"/>
    <property type="molecule type" value="Genomic_DNA"/>
</dbReference>
<evidence type="ECO:0000256" key="4">
    <source>
        <dbReference type="ARBA" id="ARBA00023136"/>
    </source>
</evidence>
<feature type="transmembrane region" description="Helical" evidence="5">
    <location>
        <begin position="44"/>
        <end position="63"/>
    </location>
</feature>
<keyword evidence="3 5" id="KW-1133">Transmembrane helix</keyword>
<dbReference type="RefSeq" id="WP_375555856.1">
    <property type="nucleotide sequence ID" value="NZ_JBBVGT010000001.1"/>
</dbReference>
<evidence type="ECO:0000313" key="8">
    <source>
        <dbReference type="Proteomes" id="UP001580928"/>
    </source>
</evidence>
<dbReference type="Proteomes" id="UP001580928">
    <property type="component" value="Unassembled WGS sequence"/>
</dbReference>
<comment type="caution">
    <text evidence="7">The sequence shown here is derived from an EMBL/GenBank/DDBJ whole genome shotgun (WGS) entry which is preliminary data.</text>
</comment>
<organism evidence="7 8">
    <name type="scientific">Albibacterium profundi</name>
    <dbReference type="NCBI Taxonomy" id="3134906"/>
    <lineage>
        <taxon>Bacteria</taxon>
        <taxon>Pseudomonadati</taxon>
        <taxon>Bacteroidota</taxon>
        <taxon>Sphingobacteriia</taxon>
        <taxon>Sphingobacteriales</taxon>
        <taxon>Sphingobacteriaceae</taxon>
        <taxon>Albibacterium</taxon>
    </lineage>
</organism>
<name>A0ABV5CD13_9SPHI</name>
<feature type="transmembrane region" description="Helical" evidence="5">
    <location>
        <begin position="20"/>
        <end position="38"/>
    </location>
</feature>
<keyword evidence="4 5" id="KW-0472">Membrane</keyword>
<accession>A0ABV5CD13</accession>
<evidence type="ECO:0000256" key="2">
    <source>
        <dbReference type="ARBA" id="ARBA00022692"/>
    </source>
</evidence>
<protein>
    <submittedName>
        <fullName evidence="7">O-antigen ligase family protein</fullName>
    </submittedName>
</protein>
<dbReference type="InterPro" id="IPR007016">
    <property type="entry name" value="O-antigen_ligase-rel_domated"/>
</dbReference>
<keyword evidence="2 5" id="KW-0812">Transmembrane</keyword>
<dbReference type="PANTHER" id="PTHR37422">
    <property type="entry name" value="TEICHURONIC ACID BIOSYNTHESIS PROTEIN TUAE"/>
    <property type="match status" value="1"/>
</dbReference>
<feature type="transmembrane region" description="Helical" evidence="5">
    <location>
        <begin position="330"/>
        <end position="350"/>
    </location>
</feature>
<evidence type="ECO:0000256" key="5">
    <source>
        <dbReference type="SAM" id="Phobius"/>
    </source>
</evidence>
<sequence length="411" mass="47909">MKINRYKIVNNDQNTVKPDVFEKLIVFLCSFSILINHWPLHISYIVSGTVLLSIIVILIDLSLKRRHLVSFRTGDIFIVFIFLVTLFIGLNQSYAPSYGLKKFFQVLSWCFYAFFVAGYIRRFYKTFLICNFLLMFVYFIILTLVYGNIYNFFIESTLVNAQRLGSTYGEGEELLNPIWLSRYIGFLLISSLILSTQYKLKFIQPVVFFIGVLYMLASGSKGPIVAFLFAVFFFFRIYKIFNLKIILILSTIFIVSIISLIFYFGIDNNQYLMERFSFTDGTAAQRWNRILDVFEFEESNVVLGNGTGHYGYKTTGHDSRDYPHNIFVELLYENGILGVMLISILIFRTISKIVPKRVRNDGLKMSACFFLYFFLNSLTSGDLLTNQFLFLFMLIVLSRQKFDIHKTKARQ</sequence>
<feature type="transmembrane region" description="Helical" evidence="5">
    <location>
        <begin position="103"/>
        <end position="120"/>
    </location>
</feature>
<feature type="domain" description="O-antigen ligase-related" evidence="6">
    <location>
        <begin position="207"/>
        <end position="342"/>
    </location>
</feature>
<proteinExistence type="predicted"/>
<feature type="transmembrane region" description="Helical" evidence="5">
    <location>
        <begin position="245"/>
        <end position="266"/>
    </location>
</feature>